<evidence type="ECO:0000313" key="3">
    <source>
        <dbReference type="Proteomes" id="UP000073492"/>
    </source>
</evidence>
<keyword evidence="3" id="KW-1185">Reference proteome</keyword>
<keyword evidence="1" id="KW-1133">Transmembrane helix</keyword>
<dbReference type="Proteomes" id="UP000073492">
    <property type="component" value="Unassembled WGS sequence"/>
</dbReference>
<proteinExistence type="predicted"/>
<evidence type="ECO:0000313" key="2">
    <source>
        <dbReference type="EMBL" id="KXS97584.1"/>
    </source>
</evidence>
<accession>A0A139H570</accession>
<comment type="caution">
    <text evidence="2">The sequence shown here is derived from an EMBL/GenBank/DDBJ whole genome shotgun (WGS) entry which is preliminary data.</text>
</comment>
<name>A0A139H570_9PEZI</name>
<reference evidence="2 3" key="1">
    <citation type="submission" date="2015-07" db="EMBL/GenBank/DDBJ databases">
        <title>Comparative genomics of the Sigatoka disease complex on banana suggests a link between parallel evolutionary changes in Pseudocercospora fijiensis and Pseudocercospora eumusae and increased virulence on the banana host.</title>
        <authorList>
            <person name="Chang T.-C."/>
            <person name="Salvucci A."/>
            <person name="Crous P.W."/>
            <person name="Stergiopoulos I."/>
        </authorList>
    </citation>
    <scope>NUCLEOTIDE SEQUENCE [LARGE SCALE GENOMIC DNA]</scope>
    <source>
        <strain evidence="2 3">CBS 116634</strain>
    </source>
</reference>
<sequence length="480" mass="52412">MSDAPPYRSVHAICSTGVGEHQDGGISNGVFGACLMKPRGSTTVHTSRASGYNSWTNRQDINFPAYHVSSLDFSLGYARDDHVCSRSIAGHCACLDPTTSTTYTFHVLPKASTVIAITFALVHGVAAITFWNLILPDSTKSIANDINGIPRHSKHLRHTASRLSQVSYHTKLRSSTEAVRAINPLPSPNMPTTIEPRQPRLMLLTLWLENERGDCRSSFNFFLDSFSETLLSLAKLRQLPSIDRRVQLEWFDIRAEVALSALRGIRNCRMNLRRAASSLSSVLGWIASSEGTHVGVGIHFLAAVGINFFIYYCPTLFETLGCDYNMRLIMSGSRETTTEDRNGYTKGSLEATLRLQSRSVDRATAPCPETPDSTYMSTYPFPIKQYAAFGETTPGDCDRSEFKIENGMLSNMSRFVNASTVAVMLCSEAAGGCDGITIVENLSGTANAAKPDAYRCLCSNVANPIGFVRTGRVTSNPGGN</sequence>
<keyword evidence="1" id="KW-0812">Transmembrane</keyword>
<organism evidence="2 3">
    <name type="scientific">Pseudocercospora musae</name>
    <dbReference type="NCBI Taxonomy" id="113226"/>
    <lineage>
        <taxon>Eukaryota</taxon>
        <taxon>Fungi</taxon>
        <taxon>Dikarya</taxon>
        <taxon>Ascomycota</taxon>
        <taxon>Pezizomycotina</taxon>
        <taxon>Dothideomycetes</taxon>
        <taxon>Dothideomycetidae</taxon>
        <taxon>Mycosphaerellales</taxon>
        <taxon>Mycosphaerellaceae</taxon>
        <taxon>Pseudocercospora</taxon>
    </lineage>
</organism>
<dbReference type="EMBL" id="LFZO01000776">
    <property type="protein sequence ID" value="KXS97584.1"/>
    <property type="molecule type" value="Genomic_DNA"/>
</dbReference>
<feature type="transmembrane region" description="Helical" evidence="1">
    <location>
        <begin position="114"/>
        <end position="134"/>
    </location>
</feature>
<evidence type="ECO:0000256" key="1">
    <source>
        <dbReference type="SAM" id="Phobius"/>
    </source>
</evidence>
<protein>
    <submittedName>
        <fullName evidence="2">Uncharacterized protein</fullName>
    </submittedName>
</protein>
<gene>
    <name evidence="2" type="ORF">AC579_8102</name>
</gene>
<dbReference type="AlphaFoldDB" id="A0A139H570"/>
<keyword evidence="1" id="KW-0472">Membrane</keyword>